<comment type="caution">
    <text evidence="4">The sequence shown here is derived from an EMBL/GenBank/DDBJ whole genome shotgun (WGS) entry which is preliminary data.</text>
</comment>
<protein>
    <recommendedName>
        <fullName evidence="3">Lysozyme</fullName>
        <ecNumber evidence="3">3.2.1.17</ecNumber>
    </recommendedName>
</protein>
<name>A0A1X3J1M0_ECOLX</name>
<dbReference type="InterPro" id="IPR023347">
    <property type="entry name" value="Lysozyme_dom_sf"/>
</dbReference>
<evidence type="ECO:0000313" key="4">
    <source>
        <dbReference type="EMBL" id="OSK94375.1"/>
    </source>
</evidence>
<dbReference type="Pfam" id="PF00959">
    <property type="entry name" value="Phage_lysozyme"/>
    <property type="match status" value="1"/>
</dbReference>
<dbReference type="AlphaFoldDB" id="A0A1X3J1M0"/>
<dbReference type="GO" id="GO:0016998">
    <property type="term" value="P:cell wall macromolecule catabolic process"/>
    <property type="evidence" value="ECO:0007669"/>
    <property type="project" value="InterPro"/>
</dbReference>
<keyword evidence="1 3" id="KW-0929">Antimicrobial</keyword>
<keyword evidence="2 3" id="KW-0081">Bacteriolytic enzyme</keyword>
<dbReference type="InterPro" id="IPR023346">
    <property type="entry name" value="Lysozyme-like_dom_sf"/>
</dbReference>
<evidence type="ECO:0000256" key="2">
    <source>
        <dbReference type="ARBA" id="ARBA00022638"/>
    </source>
</evidence>
<comment type="similarity">
    <text evidence="3">Belongs to the glycosyl hydrolase 24 family.</text>
</comment>
<dbReference type="EC" id="3.2.1.17" evidence="3"/>
<comment type="catalytic activity">
    <reaction evidence="3">
        <text>Hydrolysis of (1-&gt;4)-beta-linkages between N-acetylmuramic acid and N-acetyl-D-glucosamine residues in a peptidoglycan and between N-acetyl-D-glucosamine residues in chitodextrins.</text>
        <dbReference type="EC" id="3.2.1.17"/>
    </reaction>
</comment>
<dbReference type="EMBL" id="ADIZ01000017">
    <property type="protein sequence ID" value="OSK94375.1"/>
    <property type="molecule type" value="Genomic_DNA"/>
</dbReference>
<dbReference type="GO" id="GO:0003796">
    <property type="term" value="F:lysozyme activity"/>
    <property type="evidence" value="ECO:0007669"/>
    <property type="project" value="UniProtKB-EC"/>
</dbReference>
<keyword evidence="3" id="KW-0378">Hydrolase</keyword>
<organism evidence="4 5">
    <name type="scientific">Escherichia coli TA447</name>
    <dbReference type="NCBI Taxonomy" id="656447"/>
    <lineage>
        <taxon>Bacteria</taxon>
        <taxon>Pseudomonadati</taxon>
        <taxon>Pseudomonadota</taxon>
        <taxon>Gammaproteobacteria</taxon>
        <taxon>Enterobacterales</taxon>
        <taxon>Enterobacteriaceae</taxon>
        <taxon>Escherichia</taxon>
    </lineage>
</organism>
<dbReference type="Gene3D" id="1.10.530.40">
    <property type="match status" value="1"/>
</dbReference>
<evidence type="ECO:0000256" key="3">
    <source>
        <dbReference type="RuleBase" id="RU003788"/>
    </source>
</evidence>
<dbReference type="Proteomes" id="UP000193942">
    <property type="component" value="Unassembled WGS sequence"/>
</dbReference>
<dbReference type="SUPFAM" id="SSF53955">
    <property type="entry name" value="Lysozyme-like"/>
    <property type="match status" value="1"/>
</dbReference>
<accession>A0A1X3J1M0</accession>
<dbReference type="InterPro" id="IPR002196">
    <property type="entry name" value="Glyco_hydro_24"/>
</dbReference>
<dbReference type="GO" id="GO:0031640">
    <property type="term" value="P:killing of cells of another organism"/>
    <property type="evidence" value="ECO:0007669"/>
    <property type="project" value="UniProtKB-KW"/>
</dbReference>
<keyword evidence="3" id="KW-0326">Glycosidase</keyword>
<evidence type="ECO:0000256" key="1">
    <source>
        <dbReference type="ARBA" id="ARBA00022529"/>
    </source>
</evidence>
<sequence>MLINNNPACKFPCVTLLLLPKEGFMNDFKKRLPRIIRTLAIVALAVCGGWQLSGDGDSSLASVQYLPYTDQHGELTVCLNHHGPDIQQRPYSQGECIMLLKADLKPVYDALNTRLNRPLTEEQKNALAVFMFSAGSGAVPAHPGSQTMGDDALLVPGLIPGMPSGL</sequence>
<dbReference type="GO" id="GO:0009253">
    <property type="term" value="P:peptidoglycan catabolic process"/>
    <property type="evidence" value="ECO:0007669"/>
    <property type="project" value="InterPro"/>
</dbReference>
<dbReference type="GO" id="GO:0042742">
    <property type="term" value="P:defense response to bacterium"/>
    <property type="evidence" value="ECO:0007669"/>
    <property type="project" value="UniProtKB-KW"/>
</dbReference>
<gene>
    <name evidence="4" type="ORF">ECXG_03240</name>
</gene>
<proteinExistence type="inferred from homology"/>
<reference evidence="4 5" key="1">
    <citation type="submission" date="2010-04" db="EMBL/GenBank/DDBJ databases">
        <title>The Genome Sequence of Escherichia coli TA447.</title>
        <authorList>
            <consortium name="The Broad Institute Genome Sequencing Platform"/>
            <consortium name="The Broad Institute Genome Sequencing Center for Infectious Disease"/>
            <person name="Feldgarden M."/>
            <person name="Gordon D.M."/>
            <person name="Johnson J.R."/>
            <person name="Johnston B.D."/>
            <person name="Young S."/>
            <person name="Zeng Q."/>
            <person name="Koehrsen M."/>
            <person name="Alvarado L."/>
            <person name="Berlin A.M."/>
            <person name="Borenstein D."/>
            <person name="Chapman S.B."/>
            <person name="Chen Z."/>
            <person name="Engels R."/>
            <person name="Freedman E."/>
            <person name="Gellesch M."/>
            <person name="Goldberg J."/>
            <person name="Griggs A."/>
            <person name="Gujja S."/>
            <person name="Heilman E.R."/>
            <person name="Heiman D.I."/>
            <person name="Hepburn T.A."/>
            <person name="Howarth C."/>
            <person name="Jen D."/>
            <person name="Larson L."/>
            <person name="Mehta T."/>
            <person name="Park D."/>
            <person name="Pearson M."/>
            <person name="Richards J."/>
            <person name="Roberts A."/>
            <person name="Saif S."/>
            <person name="Shea T.D."/>
            <person name="Shenoy N."/>
            <person name="Sisk P."/>
            <person name="Stolte C."/>
            <person name="Sykes S.N."/>
            <person name="Walk T."/>
            <person name="White J."/>
            <person name="Yandava C."/>
            <person name="Haas B."/>
            <person name="Henn M.R."/>
            <person name="Nusbaum C."/>
            <person name="Birren B."/>
        </authorList>
    </citation>
    <scope>NUCLEOTIDE SEQUENCE [LARGE SCALE GENOMIC DNA]</scope>
    <source>
        <strain evidence="4 5">TA447</strain>
    </source>
</reference>
<evidence type="ECO:0000313" key="5">
    <source>
        <dbReference type="Proteomes" id="UP000193942"/>
    </source>
</evidence>